<keyword evidence="5" id="KW-0378">Hydrolase</keyword>
<dbReference type="InterPro" id="IPR050347">
    <property type="entry name" value="Bact_Beta-galactosidase"/>
</dbReference>
<dbReference type="PROSITE" id="PS00608">
    <property type="entry name" value="GLYCOSYL_HYDROL_F2_2"/>
    <property type="match status" value="1"/>
</dbReference>
<dbReference type="InterPro" id="IPR004199">
    <property type="entry name" value="B-gal_small/dom_5"/>
</dbReference>
<dbReference type="InterPro" id="IPR032312">
    <property type="entry name" value="LacZ_4"/>
</dbReference>
<dbReference type="SUPFAM" id="SSF51445">
    <property type="entry name" value="(Trans)glycosidases"/>
    <property type="match status" value="1"/>
</dbReference>
<evidence type="ECO:0000256" key="6">
    <source>
        <dbReference type="ARBA" id="ARBA00023295"/>
    </source>
</evidence>
<evidence type="ECO:0000313" key="9">
    <source>
        <dbReference type="EMBL" id="ANY69217.1"/>
    </source>
</evidence>
<dbReference type="InterPro" id="IPR006103">
    <property type="entry name" value="Glyco_hydro_2_cat"/>
</dbReference>
<feature type="domain" description="Beta galactosidase small chain/" evidence="8">
    <location>
        <begin position="804"/>
        <end position="1076"/>
    </location>
</feature>
<dbReference type="Pfam" id="PF00703">
    <property type="entry name" value="Glyco_hydro_2"/>
    <property type="match status" value="1"/>
</dbReference>
<dbReference type="InterPro" id="IPR023232">
    <property type="entry name" value="Glyco_hydro_2_AS"/>
</dbReference>
<keyword evidence="6" id="KW-0326">Glycosidase</keyword>
<dbReference type="FunFam" id="3.20.20.80:FF:000018">
    <property type="entry name" value="Beta-galactosidase"/>
    <property type="match status" value="1"/>
</dbReference>
<evidence type="ECO:0000256" key="3">
    <source>
        <dbReference type="ARBA" id="ARBA00012756"/>
    </source>
</evidence>
<dbReference type="PANTHER" id="PTHR46323:SF2">
    <property type="entry name" value="BETA-GALACTOSIDASE"/>
    <property type="match status" value="1"/>
</dbReference>
<dbReference type="Pfam" id="PF16353">
    <property type="entry name" value="LacZ_4"/>
    <property type="match status" value="1"/>
</dbReference>
<dbReference type="InterPro" id="IPR006104">
    <property type="entry name" value="Glyco_hydro_2_N"/>
</dbReference>
<evidence type="ECO:0000256" key="1">
    <source>
        <dbReference type="ARBA" id="ARBA00001412"/>
    </source>
</evidence>
<dbReference type="Pfam" id="PF02929">
    <property type="entry name" value="Bgal_small_N"/>
    <property type="match status" value="1"/>
</dbReference>
<dbReference type="AlphaFoldDB" id="A0A1B2DNE1"/>
<comment type="catalytic activity">
    <reaction evidence="1">
        <text>Hydrolysis of terminal non-reducing beta-D-galactose residues in beta-D-galactosides.</text>
        <dbReference type="EC" id="3.2.1.23"/>
    </reaction>
</comment>
<organism evidence="9">
    <name type="scientific">Paenibacillus sp. BIHB 4019</name>
    <dbReference type="NCBI Taxonomy" id="1870819"/>
    <lineage>
        <taxon>Bacteria</taxon>
        <taxon>Bacillati</taxon>
        <taxon>Bacillota</taxon>
        <taxon>Bacilli</taxon>
        <taxon>Bacillales</taxon>
        <taxon>Paenibacillaceae</taxon>
        <taxon>Paenibacillus</taxon>
    </lineage>
</organism>
<dbReference type="InterPro" id="IPR017853">
    <property type="entry name" value="GH"/>
</dbReference>
<evidence type="ECO:0000256" key="4">
    <source>
        <dbReference type="ARBA" id="ARBA00013303"/>
    </source>
</evidence>
<proteinExistence type="inferred from homology"/>
<gene>
    <name evidence="9" type="ORF">BBD42_24075</name>
</gene>
<comment type="similarity">
    <text evidence="2">Belongs to the glycosyl hydrolase 2 family.</text>
</comment>
<dbReference type="Gene3D" id="2.60.120.260">
    <property type="entry name" value="Galactose-binding domain-like"/>
    <property type="match status" value="1"/>
</dbReference>
<dbReference type="InterPro" id="IPR014718">
    <property type="entry name" value="GH-type_carb-bd"/>
</dbReference>
<dbReference type="InterPro" id="IPR036156">
    <property type="entry name" value="Beta-gal/glucu_dom_sf"/>
</dbReference>
<reference evidence="9" key="1">
    <citation type="submission" date="2016-08" db="EMBL/GenBank/DDBJ databases">
        <title>Complete Genome Seqeunce of Paenibacillus sp. BIHB 4019 from tea rhizoplane.</title>
        <authorList>
            <person name="Thakur R."/>
            <person name="Swarnkar M.K."/>
            <person name="Gulati A."/>
        </authorList>
    </citation>
    <scope>NUCLEOTIDE SEQUENCE [LARGE SCALE GENOMIC DNA]</scope>
    <source>
        <strain evidence="9">BIHB4019</strain>
    </source>
</reference>
<dbReference type="PANTHER" id="PTHR46323">
    <property type="entry name" value="BETA-GALACTOSIDASE"/>
    <property type="match status" value="1"/>
</dbReference>
<dbReference type="PRINTS" id="PR00132">
    <property type="entry name" value="GLHYDRLASE2"/>
</dbReference>
<dbReference type="InterPro" id="IPR006102">
    <property type="entry name" value="Ig-like_GH2"/>
</dbReference>
<dbReference type="Pfam" id="PF02837">
    <property type="entry name" value="Glyco_hydro_2_N"/>
    <property type="match status" value="1"/>
</dbReference>
<dbReference type="SUPFAM" id="SSF49303">
    <property type="entry name" value="beta-Galactosidase/glucuronidase domain"/>
    <property type="match status" value="2"/>
</dbReference>
<dbReference type="Gene3D" id="2.70.98.10">
    <property type="match status" value="1"/>
</dbReference>
<dbReference type="GO" id="GO:0030246">
    <property type="term" value="F:carbohydrate binding"/>
    <property type="evidence" value="ECO:0007669"/>
    <property type="project" value="InterPro"/>
</dbReference>
<dbReference type="GO" id="GO:0004565">
    <property type="term" value="F:beta-galactosidase activity"/>
    <property type="evidence" value="ECO:0007669"/>
    <property type="project" value="UniProtKB-EC"/>
</dbReference>
<evidence type="ECO:0000256" key="2">
    <source>
        <dbReference type="ARBA" id="ARBA00007401"/>
    </source>
</evidence>
<dbReference type="GO" id="GO:0005990">
    <property type="term" value="P:lactose catabolic process"/>
    <property type="evidence" value="ECO:0007669"/>
    <property type="project" value="TreeGrafter"/>
</dbReference>
<dbReference type="InterPro" id="IPR011013">
    <property type="entry name" value="Gal_mutarotase_sf_dom"/>
</dbReference>
<dbReference type="RefSeq" id="WP_099520253.1">
    <property type="nucleotide sequence ID" value="NZ_CP016808.1"/>
</dbReference>
<dbReference type="GO" id="GO:0009341">
    <property type="term" value="C:beta-galactosidase complex"/>
    <property type="evidence" value="ECO:0007669"/>
    <property type="project" value="InterPro"/>
</dbReference>
<evidence type="ECO:0000256" key="7">
    <source>
        <dbReference type="ARBA" id="ARBA00032230"/>
    </source>
</evidence>
<protein>
    <recommendedName>
        <fullName evidence="4">Beta-galactosidase</fullName>
        <ecNumber evidence="3">3.2.1.23</ecNumber>
    </recommendedName>
    <alternativeName>
        <fullName evidence="7">Lactase</fullName>
    </alternativeName>
</protein>
<dbReference type="EC" id="3.2.1.23" evidence="3"/>
<dbReference type="InterPro" id="IPR013783">
    <property type="entry name" value="Ig-like_fold"/>
</dbReference>
<dbReference type="Pfam" id="PF02836">
    <property type="entry name" value="Glyco_hydro_2_C"/>
    <property type="match status" value="1"/>
</dbReference>
<dbReference type="InterPro" id="IPR006101">
    <property type="entry name" value="Glyco_hydro_2"/>
</dbReference>
<dbReference type="Gene3D" id="2.60.40.10">
    <property type="entry name" value="Immunoglobulins"/>
    <property type="match status" value="2"/>
</dbReference>
<sequence>MPNENEQLPDYCNLNVLERGSLPPRSELIPFDNPAAALRGDREESPYYKLLSGHWRFRYFESPLHGPAGSHLDACDDMGWDKIPVPSNWQMHGYGQPHYSSCPYPFPLDPPHIPLLNATGCYRTSFTVPEHWEKRQIRLVFGGVDSAFHVWLNGELVGYSQGSHHMTEFDISRLIRPGSNLLAVRVYQWCEGSYLESQDKWRLSGIFRDVYLTAQAAVTIEDVLVRTVFVPDSAYREASLSLQMTLAQSSLLRRAAESANLIDYTDGEGFRLGVALLDADGETVAEQSFNASNPDASCHSDAQGTGSYPTSDLLTDLKTISAEIPVSRPQLWTAETPYLYALLLTIYGPDGEIAEVKRLSVGFRHIQIEKGKLLINGQSIVIQGVNRNEFHPQLGYVTTPEAMLKDIRLMKQHNINTVRLSHYPNDSRWLDLCDQFGLYVINEADLETHGFHFMGDESYLSKHPDWREAYLHRAQKMVGRDKNHPSIIVWSLGNESGYGENHDAMAEWIRSADPTRPIQYERAYEAAVVDIVSSMYPSVDMLIEEGRKPDERPYLMVEFGHAMGNSTGNLQEYWDAVYEYPRLLGGLIWEWSDMGILQQNDSEPAFYAYGGDFGDAPHSGPFCMDGLLFPDRSVKASLLEYKKIIQPVKIKPDPAQLGRVHFSNRYSFLSLEHLKGHWQLLRSGMAIAQGELARLHTLPGGEEALIIPLPSEQLKEKGEYALHICFTERNSSLWCDAGHETAWADLLFEEAGWSPQENATAYHVNAEFSSTVRLTAPDASEGIPMHMHPQYQNLQREDGKLVYRISGNGFQVDIDQMTGTISNWLYHGDELLLAGPQLQLWRAPLDNDVHLAKEWVKAGYDRLQWQLRRLSITAGNNGSVIATADAIIGAKGEPAAFRSRMVHQMNADGSIGVETTLEPLGSELPPLPRFGLELRLLDGYDQFSWYGRGPHECYADRKESGKLGIYSGTVAEQFVPYVKPQENGNKCDVRWAKLKDGQGAGIGITGSELLHISVHHYSTEDMSRTSHVHKLTRLPETIVKIDAKQSGLGNHSCGYAPTLDAYLIKPQPMRLSIMLFPLTNTALKK</sequence>
<evidence type="ECO:0000256" key="5">
    <source>
        <dbReference type="ARBA" id="ARBA00022801"/>
    </source>
</evidence>
<evidence type="ECO:0000259" key="8">
    <source>
        <dbReference type="SMART" id="SM01038"/>
    </source>
</evidence>
<name>A0A1B2DNE1_9BACL</name>
<accession>A0A1B2DNE1</accession>
<dbReference type="SUPFAM" id="SSF74650">
    <property type="entry name" value="Galactose mutarotase-like"/>
    <property type="match status" value="1"/>
</dbReference>
<dbReference type="Gene3D" id="3.20.20.80">
    <property type="entry name" value="Glycosidases"/>
    <property type="match status" value="1"/>
</dbReference>
<dbReference type="SUPFAM" id="SSF49785">
    <property type="entry name" value="Galactose-binding domain-like"/>
    <property type="match status" value="1"/>
</dbReference>
<dbReference type="SMART" id="SM01038">
    <property type="entry name" value="Bgal_small_N"/>
    <property type="match status" value="1"/>
</dbReference>
<dbReference type="InterPro" id="IPR008979">
    <property type="entry name" value="Galactose-bd-like_sf"/>
</dbReference>
<dbReference type="EMBL" id="CP016808">
    <property type="protein sequence ID" value="ANY69217.1"/>
    <property type="molecule type" value="Genomic_DNA"/>
</dbReference>